<organism evidence="1 2">
    <name type="scientific">Spiroplasma citri</name>
    <dbReference type="NCBI Taxonomy" id="2133"/>
    <lineage>
        <taxon>Bacteria</taxon>
        <taxon>Bacillati</taxon>
        <taxon>Mycoplasmatota</taxon>
        <taxon>Mollicutes</taxon>
        <taxon>Entomoplasmatales</taxon>
        <taxon>Spiroplasmataceae</taxon>
        <taxon>Spiroplasma</taxon>
    </lineage>
</organism>
<dbReference type="AlphaFoldDB" id="A0AAJ4EJD0"/>
<evidence type="ECO:0008006" key="3">
    <source>
        <dbReference type="Google" id="ProtNLM"/>
    </source>
</evidence>
<gene>
    <name evidence="1" type="ORF">GL298_04920</name>
</gene>
<reference evidence="1 2" key="1">
    <citation type="submission" date="2019-11" db="EMBL/GenBank/DDBJ databases">
        <title>Whole genome sequencing and comparative genomics analyses of five strains of Spiroplasma citri.</title>
        <authorList>
            <person name="Yokomi R."/>
            <person name="Chen J."/>
            <person name="Rattner R."/>
            <person name="Vidalakis G."/>
        </authorList>
    </citation>
    <scope>NUCLEOTIDE SEQUENCE [LARGE SCALE GENOMIC DNA]</scope>
    <source>
        <strain evidence="1 2">BR12</strain>
    </source>
</reference>
<dbReference type="GeneID" id="54239025"/>
<dbReference type="Proteomes" id="UP000464735">
    <property type="component" value="Chromosome"/>
</dbReference>
<accession>A0AAJ4EJD0</accession>
<dbReference type="RefSeq" id="WP_071937562.1">
    <property type="nucleotide sequence ID" value="NZ_CP013197.1"/>
</dbReference>
<evidence type="ECO:0000313" key="1">
    <source>
        <dbReference type="EMBL" id="QIA68903.1"/>
    </source>
</evidence>
<evidence type="ECO:0000313" key="2">
    <source>
        <dbReference type="Proteomes" id="UP000464735"/>
    </source>
</evidence>
<sequence length="213" mass="25676">MKETMLSKYLKISPIEANKIEMAILFLLNSAFQNKKKIYKMHVFKFLSFLEWKAAKEFSGHFFILNFVALKWGPVPYKISKFINENGTFQFFTYSVLKKEKDNDLNKILFSFKNLSPTYFEDYFNWEYFSENEKKILKEASEWILKFKNTNLLSDNSHRIMKSWEKAWEKAVENSKKSVFFDFSYEIGIPKTDEDYEEILKLYKIECKNNYEL</sequence>
<dbReference type="EMBL" id="CP046368">
    <property type="protein sequence ID" value="QIA68903.1"/>
    <property type="molecule type" value="Genomic_DNA"/>
</dbReference>
<name>A0AAJ4EJD0_SPICI</name>
<proteinExistence type="predicted"/>
<protein>
    <recommendedName>
        <fullName evidence="3">DUF4065 domain-containing protein</fullName>
    </recommendedName>
</protein>